<evidence type="ECO:0000313" key="2">
    <source>
        <dbReference type="Proteomes" id="UP000827889"/>
    </source>
</evidence>
<reference evidence="3" key="1">
    <citation type="submission" date="2025-08" db="UniProtKB">
        <authorList>
            <consortium name="RefSeq"/>
        </authorList>
    </citation>
    <scope>IDENTIFICATION</scope>
    <source>
        <tissue evidence="3">Leaf</tissue>
    </source>
</reference>
<dbReference type="InterPro" id="IPR055900">
    <property type="entry name" value="DUF7477"/>
</dbReference>
<evidence type="ECO:0000259" key="1">
    <source>
        <dbReference type="Pfam" id="PF24289"/>
    </source>
</evidence>
<proteinExistence type="predicted"/>
<dbReference type="Pfam" id="PF24289">
    <property type="entry name" value="DUF7477"/>
    <property type="match status" value="1"/>
</dbReference>
<sequence length="106" mass="11688">MATSGGRWAVVMSNGTGFTDQVVELDFQYPAEGIHERLKQGYRIMLVAATPDQVAFVFSIRGGAAATASVEQETLRTYNFPVDSKIKEKQARNYYISSLCYGRAIA</sequence>
<dbReference type="Proteomes" id="UP000827889">
    <property type="component" value="Chromosome 4"/>
</dbReference>
<dbReference type="RefSeq" id="XP_048133587.1">
    <property type="nucleotide sequence ID" value="XM_048277630.1"/>
</dbReference>
<feature type="domain" description="DUF7477" evidence="1">
    <location>
        <begin position="1"/>
        <end position="105"/>
    </location>
</feature>
<accession>A0ABM3HAF5</accession>
<dbReference type="GeneID" id="125312528"/>
<protein>
    <submittedName>
        <fullName evidence="3">Casein kinase 1-like protein HD16</fullName>
    </submittedName>
</protein>
<name>A0ABM3HAF5_9MYRT</name>
<evidence type="ECO:0000313" key="3">
    <source>
        <dbReference type="RefSeq" id="XP_048133587.1"/>
    </source>
</evidence>
<organism evidence="2 3">
    <name type="scientific">Rhodamnia argentea</name>
    <dbReference type="NCBI Taxonomy" id="178133"/>
    <lineage>
        <taxon>Eukaryota</taxon>
        <taxon>Viridiplantae</taxon>
        <taxon>Streptophyta</taxon>
        <taxon>Embryophyta</taxon>
        <taxon>Tracheophyta</taxon>
        <taxon>Spermatophyta</taxon>
        <taxon>Magnoliopsida</taxon>
        <taxon>eudicotyledons</taxon>
        <taxon>Gunneridae</taxon>
        <taxon>Pentapetalae</taxon>
        <taxon>rosids</taxon>
        <taxon>malvids</taxon>
        <taxon>Myrtales</taxon>
        <taxon>Myrtaceae</taxon>
        <taxon>Myrtoideae</taxon>
        <taxon>Myrteae</taxon>
        <taxon>Australasian group</taxon>
        <taxon>Rhodamnia</taxon>
    </lineage>
</organism>
<gene>
    <name evidence="3" type="primary">LOC125312528</name>
</gene>
<keyword evidence="2" id="KW-1185">Reference proteome</keyword>